<organism evidence="5 7">
    <name type="scientific">Acanthaster planci</name>
    <name type="common">Crown-of-thorns starfish</name>
    <dbReference type="NCBI Taxonomy" id="133434"/>
    <lineage>
        <taxon>Eukaryota</taxon>
        <taxon>Metazoa</taxon>
        <taxon>Echinodermata</taxon>
        <taxon>Eleutherozoa</taxon>
        <taxon>Asterozoa</taxon>
        <taxon>Asteroidea</taxon>
        <taxon>Valvatacea</taxon>
        <taxon>Valvatida</taxon>
        <taxon>Acanthasteridae</taxon>
        <taxon>Acanthaster</taxon>
    </lineage>
</organism>
<protein>
    <submittedName>
        <fullName evidence="6 7">Tax1-binding protein 1-like isoform X1</fullName>
    </submittedName>
</protein>
<feature type="coiled-coil region" evidence="2">
    <location>
        <begin position="193"/>
        <end position="529"/>
    </location>
</feature>
<feature type="compositionally biased region" description="Basic and acidic residues" evidence="3">
    <location>
        <begin position="840"/>
        <end position="855"/>
    </location>
</feature>
<proteinExistence type="predicted"/>
<dbReference type="InterPro" id="IPR051002">
    <property type="entry name" value="UBA_autophagy_assoc_protein"/>
</dbReference>
<evidence type="ECO:0000256" key="2">
    <source>
        <dbReference type="SAM" id="Coils"/>
    </source>
</evidence>
<evidence type="ECO:0000313" key="5">
    <source>
        <dbReference type="Proteomes" id="UP000694845"/>
    </source>
</evidence>
<evidence type="ECO:0000313" key="7">
    <source>
        <dbReference type="RefSeq" id="XP_022087080.1"/>
    </source>
</evidence>
<feature type="region of interest" description="Disordered" evidence="3">
    <location>
        <begin position="560"/>
        <end position="614"/>
    </location>
</feature>
<keyword evidence="1 2" id="KW-0175">Coiled coil</keyword>
<keyword evidence="5" id="KW-1185">Reference proteome</keyword>
<dbReference type="Pfam" id="PF17751">
    <property type="entry name" value="SKICH"/>
    <property type="match status" value="1"/>
</dbReference>
<dbReference type="RefSeq" id="XP_022087080.1">
    <property type="nucleotide sequence ID" value="XM_022231388.1"/>
</dbReference>
<evidence type="ECO:0000259" key="4">
    <source>
        <dbReference type="Pfam" id="PF17751"/>
    </source>
</evidence>
<dbReference type="Gene3D" id="2.60.40.2840">
    <property type="match status" value="1"/>
</dbReference>
<dbReference type="PANTHER" id="PTHR31915">
    <property type="entry name" value="SKICH DOMAIN-CONTAINING PROTEIN"/>
    <property type="match status" value="1"/>
</dbReference>
<dbReference type="OrthoDB" id="10051376at2759"/>
<evidence type="ECO:0000256" key="3">
    <source>
        <dbReference type="SAM" id="MobiDB-lite"/>
    </source>
</evidence>
<dbReference type="InterPro" id="IPR041611">
    <property type="entry name" value="SKICH"/>
</dbReference>
<evidence type="ECO:0000313" key="6">
    <source>
        <dbReference type="RefSeq" id="XP_022087079.1"/>
    </source>
</evidence>
<feature type="coiled-coil region" evidence="2">
    <location>
        <begin position="668"/>
        <end position="695"/>
    </location>
</feature>
<feature type="compositionally biased region" description="Basic and acidic residues" evidence="3">
    <location>
        <begin position="573"/>
        <end position="592"/>
    </location>
</feature>
<dbReference type="GeneID" id="110977351"/>
<feature type="compositionally biased region" description="Basic and acidic residues" evidence="3">
    <location>
        <begin position="893"/>
        <end position="903"/>
    </location>
</feature>
<accession>A0A8B7Y426</accession>
<dbReference type="Gene3D" id="6.20.250.40">
    <property type="match status" value="1"/>
</dbReference>
<sequence length="974" mass="111456">MMTEAILSRNGEESPTTHLDFILDDSMMTASGYAQVVFHNVQERYAPGSHIECKYTLTPAIRPTSRDWVGIFKVGWSSTRQYKAFDWAPHPNNWQEGHEYEQSVMFSSYYLPKEEDGEFYQFCYIDSAGKMRGASTPFQFLERSVDDFVEVEEESMGLMMIQTKSSVYEEQLKKIIQEKDDLLKAQVEMLSRIKHLECQAVTMEEQFKEQEQTVAEVTADHQELKEQHQSLLREKTILEGRLEETLNALSSLEQDKARCEKALEATKTKLQEAQGQTAKAAAEKDQLVKDLSQVLRERDEFKSQFASSENSNKVLRSDISSLMQQLSATSQANQEVKQQEVLAREEKRRVEQELLVAKADQNHIRSTEQKLQSLEDQYAVCKTNKRMLCEEIDTLKDIQHKLSNDLQRAETDKDALKSRIVRLENEHREREKQLKSKLHLQQHQGRERETMLQEQVQALKESIKQLAEEKEQALRSNKGPMEASQVVMKELKEKLKKAKGKLEEETKKRVELQKKLNTLESTHTQQQSDLTREVSDMKLRLQMGAEEYKKKFLECQQLESKLKKRSGQRGRTASREESPAIKEDERKLHEPLQHQASPSRGGCESPEKSFDNAELQTQLKDLAQELEERSTKVLKYKELYQVEKQRRQHQEETFQKERIAFEMQLEAANSWAQELDEKEEDNQKLREKVSQLHTDYMKMKHTLEVYKFDVLQNASPTAGMPATASPPSTPPQISPIHSPLRVHLPGPPAGQYMFRNPYTEGGSVPPGCTFPNPYTDPPSEIARSEIRKPPGYNPFQAEEASKEEPLITPTAPPLISTPPSLSKIPAVPELPPKNPPDTGSKGEKPPLPEPLKPDVLPEGKIAAIKTVAKKQVRLLDLAATVGHPEGSEEESREEGPNEFHDACEDFPPGEGDSSSVKTCPECNMHFPPTFSEEDFAAHVQNHFARICPMCNMMMPCEMPNADYERHVQTHFTED</sequence>
<dbReference type="AlphaFoldDB" id="A0A8B7Y426"/>
<dbReference type="Proteomes" id="UP000694845">
    <property type="component" value="Unplaced"/>
</dbReference>
<dbReference type="PANTHER" id="PTHR31915:SF6">
    <property type="entry name" value="SKICH DOMAIN-CONTAINING PROTEIN"/>
    <property type="match status" value="1"/>
</dbReference>
<name>A0A8B7Y426_ACAPL</name>
<dbReference type="KEGG" id="aplc:110977351"/>
<feature type="region of interest" description="Disordered" evidence="3">
    <location>
        <begin position="882"/>
        <end position="914"/>
    </location>
</feature>
<gene>
    <name evidence="6 7" type="primary">LOC110977351</name>
</gene>
<reference evidence="6 7" key="1">
    <citation type="submission" date="2025-04" db="UniProtKB">
        <authorList>
            <consortium name="RefSeq"/>
        </authorList>
    </citation>
    <scope>IDENTIFICATION</scope>
</reference>
<feature type="region of interest" description="Disordered" evidence="3">
    <location>
        <begin position="775"/>
        <end position="855"/>
    </location>
</feature>
<feature type="domain" description="SKICH" evidence="4">
    <location>
        <begin position="36"/>
        <end position="140"/>
    </location>
</feature>
<evidence type="ECO:0000256" key="1">
    <source>
        <dbReference type="ARBA" id="ARBA00023054"/>
    </source>
</evidence>
<dbReference type="RefSeq" id="XP_022087079.1">
    <property type="nucleotide sequence ID" value="XM_022231387.1"/>
</dbReference>